<keyword evidence="3" id="KW-1185">Reference proteome</keyword>
<dbReference type="SUPFAM" id="SSF49452">
    <property type="entry name" value="Starch-binding domain-like"/>
    <property type="match status" value="1"/>
</dbReference>
<evidence type="ECO:0000313" key="3">
    <source>
        <dbReference type="Proteomes" id="UP000593892"/>
    </source>
</evidence>
<sequence length="234" mass="25710">MIGGVLRLVPLLLLAAHVARTADIEGNILILRKLTKRTVTASAGAYQRGTPVELGTDPTVDPLAYEREHVVVYLEGALGAKPVNATMEQKERRFFPDLLVIPAGSTVSFPNLDPIFHNVFSLSKAKSFDLGNYPRNQSRSVPFQNPGIVFVNCHLHPNMAAAIVIVPNRFYVRGDAEGRFTLSQVPAGEYTLVAWHKTAGFFRQKVQVSETGTVKVQFSIPLGPETTAQHVHDR</sequence>
<organism evidence="2 3">
    <name type="scientific">Paludibaculum fermentans</name>
    <dbReference type="NCBI Taxonomy" id="1473598"/>
    <lineage>
        <taxon>Bacteria</taxon>
        <taxon>Pseudomonadati</taxon>
        <taxon>Acidobacteriota</taxon>
        <taxon>Terriglobia</taxon>
        <taxon>Bryobacterales</taxon>
        <taxon>Bryobacteraceae</taxon>
        <taxon>Paludibaculum</taxon>
    </lineage>
</organism>
<feature type="chain" id="PRO_5032507188" description="Rhamnogalacturonan lyase domain-containing protein" evidence="1">
    <location>
        <begin position="22"/>
        <end position="234"/>
    </location>
</feature>
<evidence type="ECO:0008006" key="4">
    <source>
        <dbReference type="Google" id="ProtNLM"/>
    </source>
</evidence>
<dbReference type="Proteomes" id="UP000593892">
    <property type="component" value="Chromosome"/>
</dbReference>
<protein>
    <recommendedName>
        <fullName evidence="4">Rhamnogalacturonan lyase domain-containing protein</fullName>
    </recommendedName>
</protein>
<evidence type="ECO:0000313" key="2">
    <source>
        <dbReference type="EMBL" id="QOY88135.1"/>
    </source>
</evidence>
<keyword evidence="1" id="KW-0732">Signal</keyword>
<proteinExistence type="predicted"/>
<dbReference type="Gene3D" id="2.60.40.420">
    <property type="entry name" value="Cupredoxins - blue copper proteins"/>
    <property type="match status" value="1"/>
</dbReference>
<dbReference type="RefSeq" id="WP_194449798.1">
    <property type="nucleotide sequence ID" value="NZ_CP063849.1"/>
</dbReference>
<dbReference type="InterPro" id="IPR013784">
    <property type="entry name" value="Carb-bd-like_fold"/>
</dbReference>
<dbReference type="GO" id="GO:0030246">
    <property type="term" value="F:carbohydrate binding"/>
    <property type="evidence" value="ECO:0007669"/>
    <property type="project" value="InterPro"/>
</dbReference>
<gene>
    <name evidence="2" type="ORF">IRI77_36270</name>
</gene>
<name>A0A7S7SLK7_PALFE</name>
<accession>A0A7S7SLK7</accession>
<dbReference type="EMBL" id="CP063849">
    <property type="protein sequence ID" value="QOY88135.1"/>
    <property type="molecule type" value="Genomic_DNA"/>
</dbReference>
<dbReference type="InterPro" id="IPR008972">
    <property type="entry name" value="Cupredoxin"/>
</dbReference>
<reference evidence="2 3" key="1">
    <citation type="submission" date="2020-10" db="EMBL/GenBank/DDBJ databases">
        <title>Complete genome sequence of Paludibaculum fermentans P105T, a facultatively anaerobic acidobacterium capable of dissimilatory Fe(III) reduction.</title>
        <authorList>
            <person name="Dedysh S.N."/>
            <person name="Beletsky A.V."/>
            <person name="Kulichevskaya I.S."/>
            <person name="Mardanov A.V."/>
            <person name="Ravin N.V."/>
        </authorList>
    </citation>
    <scope>NUCLEOTIDE SEQUENCE [LARGE SCALE GENOMIC DNA]</scope>
    <source>
        <strain evidence="2 3">P105</strain>
    </source>
</reference>
<dbReference type="Gene3D" id="2.60.40.1120">
    <property type="entry name" value="Carboxypeptidase-like, regulatory domain"/>
    <property type="match status" value="1"/>
</dbReference>
<evidence type="ECO:0000256" key="1">
    <source>
        <dbReference type="SAM" id="SignalP"/>
    </source>
</evidence>
<dbReference type="KEGG" id="pfer:IRI77_36270"/>
<dbReference type="SUPFAM" id="SSF49503">
    <property type="entry name" value="Cupredoxins"/>
    <property type="match status" value="1"/>
</dbReference>
<feature type="signal peptide" evidence="1">
    <location>
        <begin position="1"/>
        <end position="21"/>
    </location>
</feature>
<dbReference type="AlphaFoldDB" id="A0A7S7SLK7"/>